<proteinExistence type="predicted"/>
<dbReference type="Proteomes" id="UP001231362">
    <property type="component" value="Unassembled WGS sequence"/>
</dbReference>
<dbReference type="RefSeq" id="WP_307150227.1">
    <property type="nucleotide sequence ID" value="NZ_JAUSTU010000008.1"/>
</dbReference>
<dbReference type="EMBL" id="JAUSTU010000008">
    <property type="protein sequence ID" value="MDQ0155696.1"/>
    <property type="molecule type" value="Genomic_DNA"/>
</dbReference>
<comment type="caution">
    <text evidence="2">The sequence shown here is derived from an EMBL/GenBank/DDBJ whole genome shotgun (WGS) entry which is preliminary data.</text>
</comment>
<feature type="domain" description="NERD" evidence="1">
    <location>
        <begin position="37"/>
        <end position="147"/>
    </location>
</feature>
<accession>A0ABT9V414</accession>
<protein>
    <recommendedName>
        <fullName evidence="1">NERD domain-containing protein</fullName>
    </recommendedName>
</protein>
<evidence type="ECO:0000313" key="3">
    <source>
        <dbReference type="Proteomes" id="UP001231362"/>
    </source>
</evidence>
<sequence length="311" mass="36194">MIVKERKESKELLLFKSLHPRKCLFEKEKQYYLSLEKGYEGEVEFDHWIRGFSGGWLFLNDLLLGHNNTFFQIDSLGLTHDDVYLFEIKNYEGDFVVKGDTWQSTAGKEIKNPLHQLKRCESSLKRFLQDRGLHFNIKAFLIFVNPFFTLYQAPVNPSIIFPSQLNHFFSNLSKISRPVGAKQTKLTEILIAAHKETYPNPFIPDYEYDELAKGILCEKCRSFMRFAGDKRKMICAHCAASEELEFAIIRNVAEFRTLFPERKVTTIGMHDWCGGIFSTKTIQRVLARNFAYAMQGRATHYVEKEAMSIEI</sequence>
<dbReference type="Pfam" id="PF08378">
    <property type="entry name" value="NERD"/>
    <property type="match status" value="1"/>
</dbReference>
<dbReference type="InterPro" id="IPR011528">
    <property type="entry name" value="NERD"/>
</dbReference>
<organism evidence="2 3">
    <name type="scientific">Anoxybacillus andreesenii</name>
    <dbReference type="NCBI Taxonomy" id="1325932"/>
    <lineage>
        <taxon>Bacteria</taxon>
        <taxon>Bacillati</taxon>
        <taxon>Bacillota</taxon>
        <taxon>Bacilli</taxon>
        <taxon>Bacillales</taxon>
        <taxon>Anoxybacillaceae</taxon>
        <taxon>Anoxybacillus</taxon>
    </lineage>
</organism>
<name>A0ABT9V414_9BACL</name>
<reference evidence="2 3" key="1">
    <citation type="submission" date="2023-07" db="EMBL/GenBank/DDBJ databases">
        <title>Genomic Encyclopedia of Type Strains, Phase IV (KMG-IV): sequencing the most valuable type-strain genomes for metagenomic binning, comparative biology and taxonomic classification.</title>
        <authorList>
            <person name="Goeker M."/>
        </authorList>
    </citation>
    <scope>NUCLEOTIDE SEQUENCE [LARGE SCALE GENOMIC DNA]</scope>
    <source>
        <strain evidence="2 3">DSM 23948</strain>
    </source>
</reference>
<dbReference type="PROSITE" id="PS50965">
    <property type="entry name" value="NERD"/>
    <property type="match status" value="1"/>
</dbReference>
<evidence type="ECO:0000313" key="2">
    <source>
        <dbReference type="EMBL" id="MDQ0155696.1"/>
    </source>
</evidence>
<evidence type="ECO:0000259" key="1">
    <source>
        <dbReference type="PROSITE" id="PS50965"/>
    </source>
</evidence>
<keyword evidence="3" id="KW-1185">Reference proteome</keyword>
<gene>
    <name evidence="2" type="ORF">J2S07_002001</name>
</gene>